<name>A0ABV6ZX07_9PROT</name>
<comment type="similarity">
    <text evidence="2">Belongs to the TMEM175 family.</text>
</comment>
<keyword evidence="15" id="KW-1185">Reference proteome</keyword>
<dbReference type="Pfam" id="PF06736">
    <property type="entry name" value="TMEM175"/>
    <property type="match status" value="1"/>
</dbReference>
<evidence type="ECO:0000256" key="7">
    <source>
        <dbReference type="ARBA" id="ARBA00022958"/>
    </source>
</evidence>
<reference evidence="15" key="1">
    <citation type="journal article" date="2019" name="Int. J. Syst. Evol. Microbiol.">
        <title>The Global Catalogue of Microorganisms (GCM) 10K type strain sequencing project: providing services to taxonomists for standard genome sequencing and annotation.</title>
        <authorList>
            <consortium name="The Broad Institute Genomics Platform"/>
            <consortium name="The Broad Institute Genome Sequencing Center for Infectious Disease"/>
            <person name="Wu L."/>
            <person name="Ma J."/>
        </authorList>
    </citation>
    <scope>NUCLEOTIDE SEQUENCE [LARGE SCALE GENOMIC DNA]</scope>
    <source>
        <strain evidence="15">KCTC 52487</strain>
    </source>
</reference>
<accession>A0ABV6ZX07</accession>
<feature type="transmembrane region" description="Helical" evidence="13">
    <location>
        <begin position="141"/>
        <end position="163"/>
    </location>
</feature>
<proteinExistence type="inferred from homology"/>
<keyword evidence="4" id="KW-0633">Potassium transport</keyword>
<comment type="catalytic activity">
    <reaction evidence="12">
        <text>K(+)(in) = K(+)(out)</text>
        <dbReference type="Rhea" id="RHEA:29463"/>
        <dbReference type="ChEBI" id="CHEBI:29103"/>
    </reaction>
</comment>
<evidence type="ECO:0000313" key="15">
    <source>
        <dbReference type="Proteomes" id="UP001595379"/>
    </source>
</evidence>
<dbReference type="Proteomes" id="UP001595379">
    <property type="component" value="Unassembled WGS sequence"/>
</dbReference>
<gene>
    <name evidence="14" type="ORF">ACFOOR_07845</name>
</gene>
<protein>
    <submittedName>
        <fullName evidence="14">TMEM175 family protein</fullName>
    </submittedName>
</protein>
<evidence type="ECO:0000256" key="9">
    <source>
        <dbReference type="ARBA" id="ARBA00023065"/>
    </source>
</evidence>
<keyword evidence="5 13" id="KW-0812">Transmembrane</keyword>
<organism evidence="14 15">
    <name type="scientific">Hyphobacterium vulgare</name>
    <dbReference type="NCBI Taxonomy" id="1736751"/>
    <lineage>
        <taxon>Bacteria</taxon>
        <taxon>Pseudomonadati</taxon>
        <taxon>Pseudomonadota</taxon>
        <taxon>Alphaproteobacteria</taxon>
        <taxon>Maricaulales</taxon>
        <taxon>Maricaulaceae</taxon>
        <taxon>Hyphobacterium</taxon>
    </lineage>
</organism>
<keyword evidence="7" id="KW-0630">Potassium</keyword>
<keyword evidence="10 13" id="KW-0472">Membrane</keyword>
<evidence type="ECO:0000256" key="3">
    <source>
        <dbReference type="ARBA" id="ARBA00022448"/>
    </source>
</evidence>
<keyword evidence="3" id="KW-0813">Transport</keyword>
<sequence length="247" mass="27592">METDQKQKRSLRGERFFRWRGRDVSRVENLSDIVFALSLTLIVASAVPASFAELQALWREFIAVGVCFALVLLIWSKHHAYFRRYDLEDGTTLFLNSAVLFLIMVFAYPLKFLATFLVTFFTRGYTSGEQIGAVMTFEQTGMMVTIYAAGYAAVFGLFALLYAHALRRADVLELSEPEKEMTRLEVRQGVAAVVISMAAIALAWIFPAHLTPFAGGVYFLIGPVMAWLSSRARKRAETYEAAGGAVS</sequence>
<evidence type="ECO:0000256" key="11">
    <source>
        <dbReference type="ARBA" id="ARBA00023303"/>
    </source>
</evidence>
<evidence type="ECO:0000256" key="6">
    <source>
        <dbReference type="ARBA" id="ARBA00022826"/>
    </source>
</evidence>
<feature type="transmembrane region" description="Helical" evidence="13">
    <location>
        <begin position="97"/>
        <end position="121"/>
    </location>
</feature>
<evidence type="ECO:0000256" key="2">
    <source>
        <dbReference type="ARBA" id="ARBA00006920"/>
    </source>
</evidence>
<comment type="subcellular location">
    <subcellularLocation>
        <location evidence="1">Membrane</location>
        <topology evidence="1">Multi-pass membrane protein</topology>
    </subcellularLocation>
</comment>
<evidence type="ECO:0000256" key="5">
    <source>
        <dbReference type="ARBA" id="ARBA00022692"/>
    </source>
</evidence>
<evidence type="ECO:0000256" key="1">
    <source>
        <dbReference type="ARBA" id="ARBA00004141"/>
    </source>
</evidence>
<evidence type="ECO:0000256" key="4">
    <source>
        <dbReference type="ARBA" id="ARBA00022538"/>
    </source>
</evidence>
<keyword evidence="9" id="KW-0406">Ion transport</keyword>
<dbReference type="RefSeq" id="WP_343165560.1">
    <property type="nucleotide sequence ID" value="NZ_JBHRSV010000014.1"/>
</dbReference>
<keyword evidence="11" id="KW-0407">Ion channel</keyword>
<evidence type="ECO:0000256" key="12">
    <source>
        <dbReference type="ARBA" id="ARBA00034430"/>
    </source>
</evidence>
<feature type="transmembrane region" description="Helical" evidence="13">
    <location>
        <begin position="57"/>
        <end position="76"/>
    </location>
</feature>
<evidence type="ECO:0000256" key="8">
    <source>
        <dbReference type="ARBA" id="ARBA00022989"/>
    </source>
</evidence>
<dbReference type="EMBL" id="JBHRSV010000014">
    <property type="protein sequence ID" value="MFC2926015.1"/>
    <property type="molecule type" value="Genomic_DNA"/>
</dbReference>
<comment type="caution">
    <text evidence="14">The sequence shown here is derived from an EMBL/GenBank/DDBJ whole genome shotgun (WGS) entry which is preliminary data.</text>
</comment>
<feature type="transmembrane region" description="Helical" evidence="13">
    <location>
        <begin position="30"/>
        <end position="51"/>
    </location>
</feature>
<evidence type="ECO:0000256" key="10">
    <source>
        <dbReference type="ARBA" id="ARBA00023136"/>
    </source>
</evidence>
<evidence type="ECO:0000256" key="13">
    <source>
        <dbReference type="SAM" id="Phobius"/>
    </source>
</evidence>
<keyword evidence="6" id="KW-0631">Potassium channel</keyword>
<dbReference type="InterPro" id="IPR010617">
    <property type="entry name" value="TMEM175-like"/>
</dbReference>
<evidence type="ECO:0000313" key="14">
    <source>
        <dbReference type="EMBL" id="MFC2926015.1"/>
    </source>
</evidence>
<keyword evidence="8 13" id="KW-1133">Transmembrane helix</keyword>
<feature type="transmembrane region" description="Helical" evidence="13">
    <location>
        <begin position="212"/>
        <end position="229"/>
    </location>
</feature>
<feature type="transmembrane region" description="Helical" evidence="13">
    <location>
        <begin position="184"/>
        <end position="206"/>
    </location>
</feature>